<dbReference type="PANTHER" id="PTHR24128:SF40">
    <property type="entry name" value="SERINE_THREONINE-PROTEIN PHOSPHATASE 6 REGULATORY ANKYRIN REPEAT SUBUNIT A-LIKE"/>
    <property type="match status" value="1"/>
</dbReference>
<keyword evidence="2" id="KW-1185">Reference proteome</keyword>
<evidence type="ECO:0000313" key="2">
    <source>
        <dbReference type="Proteomes" id="UP001396334"/>
    </source>
</evidence>
<dbReference type="Proteomes" id="UP001396334">
    <property type="component" value="Unassembled WGS sequence"/>
</dbReference>
<dbReference type="PANTHER" id="PTHR24128">
    <property type="entry name" value="HOMEOBOX PROTEIN WARIAI"/>
    <property type="match status" value="1"/>
</dbReference>
<proteinExistence type="predicted"/>
<name>A0ABR2T4V2_9ROSI</name>
<organism evidence="1 2">
    <name type="scientific">Hibiscus sabdariffa</name>
    <name type="common">roselle</name>
    <dbReference type="NCBI Taxonomy" id="183260"/>
    <lineage>
        <taxon>Eukaryota</taxon>
        <taxon>Viridiplantae</taxon>
        <taxon>Streptophyta</taxon>
        <taxon>Embryophyta</taxon>
        <taxon>Tracheophyta</taxon>
        <taxon>Spermatophyta</taxon>
        <taxon>Magnoliopsida</taxon>
        <taxon>eudicotyledons</taxon>
        <taxon>Gunneridae</taxon>
        <taxon>Pentapetalae</taxon>
        <taxon>rosids</taxon>
        <taxon>malvids</taxon>
        <taxon>Malvales</taxon>
        <taxon>Malvaceae</taxon>
        <taxon>Malvoideae</taxon>
        <taxon>Hibiscus</taxon>
    </lineage>
</organism>
<gene>
    <name evidence="1" type="ORF">V6N11_056777</name>
</gene>
<comment type="caution">
    <text evidence="1">The sequence shown here is derived from an EMBL/GenBank/DDBJ whole genome shotgun (WGS) entry which is preliminary data.</text>
</comment>
<accession>A0ABR2T4V2</accession>
<sequence>MILPSSSIIFLPITALSGDVDTLYKLIHDNTNFFNRIDEMEFVDTPLHVSAASGNTGFAMEKMSLKPSFARKLNRDGFSLIHLALLKDHAVQSINSSIICLIDKSMIN</sequence>
<dbReference type="EMBL" id="JBBPBN010000009">
    <property type="protein sequence ID" value="KAK9032517.1"/>
    <property type="molecule type" value="Genomic_DNA"/>
</dbReference>
<reference evidence="1 2" key="1">
    <citation type="journal article" date="2024" name="G3 (Bethesda)">
        <title>Genome assembly of Hibiscus sabdariffa L. provides insights into metabolisms of medicinal natural products.</title>
        <authorList>
            <person name="Kim T."/>
        </authorList>
    </citation>
    <scope>NUCLEOTIDE SEQUENCE [LARGE SCALE GENOMIC DNA]</scope>
    <source>
        <strain evidence="1">TK-2024</strain>
        <tissue evidence="1">Old leaves</tissue>
    </source>
</reference>
<evidence type="ECO:0000313" key="1">
    <source>
        <dbReference type="EMBL" id="KAK9032517.1"/>
    </source>
</evidence>
<protein>
    <submittedName>
        <fullName evidence="1">Uncharacterized protein</fullName>
    </submittedName>
</protein>